<dbReference type="InterPro" id="IPR014782">
    <property type="entry name" value="Peptidase_M1_dom"/>
</dbReference>
<evidence type="ECO:0000256" key="3">
    <source>
        <dbReference type="ARBA" id="ARBA00004609"/>
    </source>
</evidence>
<evidence type="ECO:0000256" key="11">
    <source>
        <dbReference type="ARBA" id="ARBA00022801"/>
    </source>
</evidence>
<evidence type="ECO:0000259" key="25">
    <source>
        <dbReference type="Pfam" id="PF11838"/>
    </source>
</evidence>
<evidence type="ECO:0000256" key="18">
    <source>
        <dbReference type="ARBA" id="ARBA00023180"/>
    </source>
</evidence>
<dbReference type="GO" id="GO:0043171">
    <property type="term" value="P:peptide catabolic process"/>
    <property type="evidence" value="ECO:0007669"/>
    <property type="project" value="TreeGrafter"/>
</dbReference>
<dbReference type="InParanoid" id="A0A6P8ZT36"/>
<feature type="binding site" evidence="21">
    <location>
        <position position="381"/>
    </location>
    <ligand>
        <name>Zn(2+)</name>
        <dbReference type="ChEBI" id="CHEBI:29105"/>
        <note>catalytic</note>
    </ligand>
</feature>
<dbReference type="CDD" id="cd09601">
    <property type="entry name" value="M1_APN-Q_like"/>
    <property type="match status" value="1"/>
</dbReference>
<keyword evidence="6" id="KW-0336">GPI-anchor</keyword>
<evidence type="ECO:0000256" key="13">
    <source>
        <dbReference type="ARBA" id="ARBA00022968"/>
    </source>
</evidence>
<dbReference type="Gene3D" id="2.60.40.1730">
    <property type="entry name" value="tricorn interacting facor f3 domain"/>
    <property type="match status" value="1"/>
</dbReference>
<evidence type="ECO:0000256" key="8">
    <source>
        <dbReference type="ARBA" id="ARBA00022692"/>
    </source>
</evidence>
<dbReference type="FunFam" id="1.10.390.10:FF:000016">
    <property type="entry name" value="Glutamyl aminopeptidase"/>
    <property type="match status" value="1"/>
</dbReference>
<evidence type="ECO:0000313" key="28">
    <source>
        <dbReference type="RefSeq" id="XP_034248260.1"/>
    </source>
</evidence>
<keyword evidence="16" id="KW-0472">Membrane</keyword>
<keyword evidence="5" id="KW-1003">Cell membrane</keyword>
<evidence type="ECO:0000256" key="22">
    <source>
        <dbReference type="PIRSR" id="PIRSR634016-4"/>
    </source>
</evidence>
<keyword evidence="9 21" id="KW-0479">Metal-binding</keyword>
<dbReference type="Gene3D" id="2.60.40.1910">
    <property type="match status" value="1"/>
</dbReference>
<accession>A0A6P8ZT36</accession>
<dbReference type="GO" id="GO:0006508">
    <property type="term" value="P:proteolysis"/>
    <property type="evidence" value="ECO:0007669"/>
    <property type="project" value="UniProtKB-KW"/>
</dbReference>
<feature type="domain" description="ERAP1-like C-terminal" evidence="25">
    <location>
        <begin position="626"/>
        <end position="953"/>
    </location>
</feature>
<comment type="subcellular location">
    <subcellularLocation>
        <location evidence="3">Cell membrane</location>
        <topology evidence="3">Lipid-anchor</topology>
        <topology evidence="3">GPI-anchor</topology>
    </subcellularLocation>
    <subcellularLocation>
        <location evidence="2">Membrane</location>
        <topology evidence="2">Single-pass type II membrane protein</topology>
    </subcellularLocation>
</comment>
<dbReference type="Gene3D" id="1.10.390.10">
    <property type="entry name" value="Neutral Protease Domain 2"/>
    <property type="match status" value="1"/>
</dbReference>
<evidence type="ECO:0000256" key="4">
    <source>
        <dbReference type="ARBA" id="ARBA00010136"/>
    </source>
</evidence>
<dbReference type="Gene3D" id="1.25.50.20">
    <property type="match status" value="1"/>
</dbReference>
<evidence type="ECO:0000256" key="14">
    <source>
        <dbReference type="ARBA" id="ARBA00022989"/>
    </source>
</evidence>
<keyword evidence="27" id="KW-1185">Reference proteome</keyword>
<dbReference type="FunFam" id="2.60.40.1730:FF:000012">
    <property type="entry name" value="Aminopeptidase N"/>
    <property type="match status" value="1"/>
</dbReference>
<keyword evidence="17" id="KW-1015">Disulfide bond</keyword>
<feature type="active site" description="Proton acceptor" evidence="20">
    <location>
        <position position="378"/>
    </location>
</feature>
<evidence type="ECO:0000259" key="24">
    <source>
        <dbReference type="Pfam" id="PF01433"/>
    </source>
</evidence>
<comment type="catalytic activity">
    <reaction evidence="1">
        <text>Release of an N-terminal amino acid, Xaa-|-Yaa- from a peptide, amide or arylamide. Xaa is preferably Ala, but may be most amino acids including Pro (slow action). When a terminal hydrophobic residue is followed by a prolyl residue, the two may be released as an intact Xaa-Pro dipeptide.</text>
        <dbReference type="EC" id="3.4.11.2"/>
    </reaction>
</comment>
<dbReference type="AlphaFoldDB" id="A0A6P8ZT36"/>
<keyword evidence="10" id="KW-0732">Signal</keyword>
<keyword evidence="8" id="KW-0812">Transmembrane</keyword>
<evidence type="ECO:0000256" key="21">
    <source>
        <dbReference type="PIRSR" id="PIRSR634016-3"/>
    </source>
</evidence>
<dbReference type="Pfam" id="PF17900">
    <property type="entry name" value="Peptidase_M1_N"/>
    <property type="match status" value="1"/>
</dbReference>
<dbReference type="KEGG" id="tpal:117649501"/>
<dbReference type="GO" id="GO:0005615">
    <property type="term" value="C:extracellular space"/>
    <property type="evidence" value="ECO:0007669"/>
    <property type="project" value="TreeGrafter"/>
</dbReference>
<dbReference type="GO" id="GO:0016285">
    <property type="term" value="F:alanyl aminopeptidase activity"/>
    <property type="evidence" value="ECO:0007669"/>
    <property type="project" value="UniProtKB-EC"/>
</dbReference>
<keyword evidence="14" id="KW-1133">Transmembrane helix</keyword>
<keyword evidence="18" id="KW-0325">Glycoprotein</keyword>
<keyword evidence="19" id="KW-0449">Lipoprotein</keyword>
<dbReference type="GO" id="GO:0098552">
    <property type="term" value="C:side of membrane"/>
    <property type="evidence" value="ECO:0007669"/>
    <property type="project" value="UniProtKB-KW"/>
</dbReference>
<evidence type="ECO:0000256" key="12">
    <source>
        <dbReference type="ARBA" id="ARBA00022833"/>
    </source>
</evidence>
<evidence type="ECO:0000256" key="2">
    <source>
        <dbReference type="ARBA" id="ARBA00004606"/>
    </source>
</evidence>
<dbReference type="GO" id="GO:0042277">
    <property type="term" value="F:peptide binding"/>
    <property type="evidence" value="ECO:0007669"/>
    <property type="project" value="TreeGrafter"/>
</dbReference>
<evidence type="ECO:0000256" key="19">
    <source>
        <dbReference type="ARBA" id="ARBA00023288"/>
    </source>
</evidence>
<dbReference type="GO" id="GO:0008270">
    <property type="term" value="F:zinc ion binding"/>
    <property type="evidence" value="ECO:0007669"/>
    <property type="project" value="UniProtKB-UniRule"/>
</dbReference>
<evidence type="ECO:0000256" key="9">
    <source>
        <dbReference type="ARBA" id="ARBA00022723"/>
    </source>
</evidence>
<evidence type="ECO:0000259" key="26">
    <source>
        <dbReference type="Pfam" id="PF17900"/>
    </source>
</evidence>
<dbReference type="InterPro" id="IPR045357">
    <property type="entry name" value="Aminopeptidase_N-like_N"/>
</dbReference>
<keyword evidence="23" id="KW-0031">Aminopeptidase</keyword>
<evidence type="ECO:0000256" key="6">
    <source>
        <dbReference type="ARBA" id="ARBA00022622"/>
    </source>
</evidence>
<keyword evidence="12 21" id="KW-0862">Zinc</keyword>
<dbReference type="FunFam" id="2.60.40.1910:FF:000008">
    <property type="entry name" value="Aminopeptidase"/>
    <property type="match status" value="1"/>
</dbReference>
<dbReference type="GO" id="GO:0005737">
    <property type="term" value="C:cytoplasm"/>
    <property type="evidence" value="ECO:0007669"/>
    <property type="project" value="TreeGrafter"/>
</dbReference>
<sequence>MENLREIEKSLNISYHMMNFDIKKCCRSPGVGLTAASPTGAPTTTAPEQNKCPANLWTVDRLPEHFDPEYRLRRDVFPQHYDVSIDINIGDGGKFDFAGHVDILVEATEPTNKIYLHSLDLEVEPVRVVEAEGEREVPVQAQSLNVEMEQLRIELGDKLAPHKKYVVKVAFKGKLGDDLHGLYRSSYLDEATNTKRWLAVTQFEATYARRAFPCFDEPEFKATFTIDIGHNSALTALSNMPASKTGPHASIKGFNHTYFPKTVPMSTYLVAVVVSDFYVTKSEHSEGHADVAIWGRRDAAGQMAYARDIAPKALAFFEEYFDIKYPLPKQDMVAIPDFSAGAMENWGLITYREAQLLYDPAVSSQSSKAHVANTVVHELAHQWFGNLVTMKWWSDLWLNEGFATYMAALGTAHLHPDWRLMEDTAVSQALSVLPLDALESTHPVVRPIEHGRQISQSFDTITYRKGSALLRMIHSFLGEKAFKQGVSRYLKQHAYGNAEQDDLWERLTEEAHREGSLPACLTVKRVMDTWTVQSGFPVVTVRRDYDKNTANVTQERFFSSKKHSAEECWYVPLSFIAAPDAAKTAKALKDAADSATHAPQEWLRCQRDEAGQIGQTVAGLPAKDKWVLFNVNMGGAYRVQYDEENWRLLAAALADPKQRNAIGVVGRAQVLDDAFELAQTDRLKYAVPLELVSSLHLEEEYQPWRVALGALSRIDNLLRNDLYYDFFREWVSQILRPVFEKQGRIRDAVTDFTASKLKNLITSWSCKMEVGDCLEQTRELFAQWRATPDPEKNNPIPQDQRSLVYCYAIRHGKSEDWIWLWDRYLKSNVASARVTILSALGCSRDHWVLRRYLEWGINEASGVRLQDSFYVFSAVASTEAGYPLARDFLYRRTKAIAKHYGTSTTRIGRYVSSIANRMNTEEEYQQLVEYTKKNSDYLTHADQAVKQGLENARNNVQWRLGHADEVYKMIQAALGGEGSETLLSVVTDSV</sequence>
<gene>
    <name evidence="28" type="primary">LOC117649501</name>
</gene>
<keyword evidence="15 23" id="KW-0482">Metalloprotease</keyword>
<dbReference type="EC" id="3.4.11.-" evidence="23"/>
<dbReference type="SUPFAM" id="SSF63737">
    <property type="entry name" value="Leukotriene A4 hydrolase N-terminal domain"/>
    <property type="match status" value="1"/>
</dbReference>
<dbReference type="InterPro" id="IPR050344">
    <property type="entry name" value="Peptidase_M1_aminopeptidases"/>
</dbReference>
<dbReference type="OrthoDB" id="510539at2759"/>
<dbReference type="PRINTS" id="PR00756">
    <property type="entry name" value="ALADIPTASE"/>
</dbReference>
<evidence type="ECO:0000256" key="16">
    <source>
        <dbReference type="ARBA" id="ARBA00023136"/>
    </source>
</evidence>
<dbReference type="InterPro" id="IPR001930">
    <property type="entry name" value="Peptidase_M1"/>
</dbReference>
<dbReference type="Proteomes" id="UP000515158">
    <property type="component" value="Unplaced"/>
</dbReference>
<keyword evidence="7 23" id="KW-0645">Protease</keyword>
<name>A0A6P8ZT36_THRPL</name>
<dbReference type="GeneID" id="117649501"/>
<evidence type="ECO:0000256" key="15">
    <source>
        <dbReference type="ARBA" id="ARBA00023049"/>
    </source>
</evidence>
<evidence type="ECO:0000256" key="5">
    <source>
        <dbReference type="ARBA" id="ARBA00022475"/>
    </source>
</evidence>
<evidence type="ECO:0000256" key="7">
    <source>
        <dbReference type="ARBA" id="ARBA00022670"/>
    </source>
</evidence>
<dbReference type="InterPro" id="IPR034016">
    <property type="entry name" value="M1_APN-typ"/>
</dbReference>
<dbReference type="RefSeq" id="XP_034248260.1">
    <property type="nucleotide sequence ID" value="XM_034392369.1"/>
</dbReference>
<reference evidence="28" key="1">
    <citation type="submission" date="2025-08" db="UniProtKB">
        <authorList>
            <consortium name="RefSeq"/>
        </authorList>
    </citation>
    <scope>IDENTIFICATION</scope>
    <source>
        <tissue evidence="28">Total insect</tissue>
    </source>
</reference>
<dbReference type="Pfam" id="PF11838">
    <property type="entry name" value="ERAP1_C"/>
    <property type="match status" value="1"/>
</dbReference>
<dbReference type="PANTHER" id="PTHR11533:SF253">
    <property type="entry name" value="AMINOPEPTIDASE-RELATED"/>
    <property type="match status" value="1"/>
</dbReference>
<feature type="domain" description="Peptidase M1 membrane alanine aminopeptidase" evidence="24">
    <location>
        <begin position="305"/>
        <end position="530"/>
    </location>
</feature>
<keyword evidence="11 23" id="KW-0378">Hydrolase</keyword>
<dbReference type="Pfam" id="PF01433">
    <property type="entry name" value="Peptidase_M1"/>
    <property type="match status" value="1"/>
</dbReference>
<evidence type="ECO:0000256" key="17">
    <source>
        <dbReference type="ARBA" id="ARBA00023157"/>
    </source>
</evidence>
<dbReference type="GO" id="GO:0070006">
    <property type="term" value="F:metalloaminopeptidase activity"/>
    <property type="evidence" value="ECO:0007669"/>
    <property type="project" value="TreeGrafter"/>
</dbReference>
<evidence type="ECO:0000256" key="23">
    <source>
        <dbReference type="RuleBase" id="RU364040"/>
    </source>
</evidence>
<protein>
    <recommendedName>
        <fullName evidence="23">Aminopeptidase</fullName>
        <ecNumber evidence="23">3.4.11.-</ecNumber>
    </recommendedName>
</protein>
<evidence type="ECO:0000313" key="27">
    <source>
        <dbReference type="Proteomes" id="UP000515158"/>
    </source>
</evidence>
<proteinExistence type="inferred from homology"/>
<dbReference type="InterPro" id="IPR024571">
    <property type="entry name" value="ERAP1-like_C_dom"/>
</dbReference>
<comment type="cofactor">
    <cofactor evidence="21 23">
        <name>Zn(2+)</name>
        <dbReference type="ChEBI" id="CHEBI:29105"/>
    </cofactor>
    <text evidence="21 23">Binds 1 zinc ion per subunit.</text>
</comment>
<comment type="similarity">
    <text evidence="4 23">Belongs to the peptidase M1 family.</text>
</comment>
<dbReference type="InterPro" id="IPR027268">
    <property type="entry name" value="Peptidase_M4/M1_CTD_sf"/>
</dbReference>
<organism evidence="28">
    <name type="scientific">Thrips palmi</name>
    <name type="common">Melon thrips</name>
    <dbReference type="NCBI Taxonomy" id="161013"/>
    <lineage>
        <taxon>Eukaryota</taxon>
        <taxon>Metazoa</taxon>
        <taxon>Ecdysozoa</taxon>
        <taxon>Arthropoda</taxon>
        <taxon>Hexapoda</taxon>
        <taxon>Insecta</taxon>
        <taxon>Pterygota</taxon>
        <taxon>Neoptera</taxon>
        <taxon>Paraneoptera</taxon>
        <taxon>Thysanoptera</taxon>
        <taxon>Terebrantia</taxon>
        <taxon>Thripoidea</taxon>
        <taxon>Thripidae</taxon>
        <taxon>Thrips</taxon>
    </lineage>
</organism>
<dbReference type="FunCoup" id="A0A6P8ZT36">
    <property type="interactions" value="68"/>
</dbReference>
<keyword evidence="13" id="KW-0735">Signal-anchor</keyword>
<evidence type="ECO:0000256" key="1">
    <source>
        <dbReference type="ARBA" id="ARBA00000098"/>
    </source>
</evidence>
<feature type="domain" description="Aminopeptidase N-like N-terminal" evidence="26">
    <location>
        <begin position="78"/>
        <end position="269"/>
    </location>
</feature>
<dbReference type="FunFam" id="1.25.50.20:FF:000001">
    <property type="entry name" value="Aminopeptidase"/>
    <property type="match status" value="1"/>
</dbReference>
<evidence type="ECO:0000256" key="10">
    <source>
        <dbReference type="ARBA" id="ARBA00022729"/>
    </source>
</evidence>
<dbReference type="InterPro" id="IPR042097">
    <property type="entry name" value="Aminopeptidase_N-like_N_sf"/>
</dbReference>
<feature type="binding site" evidence="21">
    <location>
        <position position="400"/>
    </location>
    <ligand>
        <name>Zn(2+)</name>
        <dbReference type="ChEBI" id="CHEBI:29105"/>
        <note>catalytic</note>
    </ligand>
</feature>
<evidence type="ECO:0000256" key="20">
    <source>
        <dbReference type="PIRSR" id="PIRSR634016-1"/>
    </source>
</evidence>
<dbReference type="SUPFAM" id="SSF55486">
    <property type="entry name" value="Metalloproteases ('zincins'), catalytic domain"/>
    <property type="match status" value="1"/>
</dbReference>
<dbReference type="PANTHER" id="PTHR11533">
    <property type="entry name" value="PROTEASE M1 ZINC METALLOPROTEASE"/>
    <property type="match status" value="1"/>
</dbReference>
<feature type="site" description="Transition state stabilizer" evidence="22">
    <location>
        <position position="463"/>
    </location>
</feature>
<feature type="binding site" evidence="21">
    <location>
        <position position="377"/>
    </location>
    <ligand>
        <name>Zn(2+)</name>
        <dbReference type="ChEBI" id="CHEBI:29105"/>
        <note>catalytic</note>
    </ligand>
</feature>
<dbReference type="GO" id="GO:0005886">
    <property type="term" value="C:plasma membrane"/>
    <property type="evidence" value="ECO:0007669"/>
    <property type="project" value="UniProtKB-SubCell"/>
</dbReference>